<dbReference type="GO" id="GO:0072659">
    <property type="term" value="P:protein localization to plasma membrane"/>
    <property type="evidence" value="ECO:0007669"/>
    <property type="project" value="TreeGrafter"/>
</dbReference>
<evidence type="ECO:0000256" key="5">
    <source>
        <dbReference type="SAM" id="Phobius"/>
    </source>
</evidence>
<feature type="transmembrane region" description="Helical" evidence="5">
    <location>
        <begin position="146"/>
        <end position="166"/>
    </location>
</feature>
<evidence type="ECO:0000313" key="7">
    <source>
        <dbReference type="EMBL" id="KAK2032857.1"/>
    </source>
</evidence>
<evidence type="ECO:0000256" key="1">
    <source>
        <dbReference type="ARBA" id="ARBA00004141"/>
    </source>
</evidence>
<evidence type="ECO:0000256" key="3">
    <source>
        <dbReference type="ARBA" id="ARBA00022989"/>
    </source>
</evidence>
<evidence type="ECO:0000256" key="2">
    <source>
        <dbReference type="ARBA" id="ARBA00022692"/>
    </source>
</evidence>
<feature type="domain" description="MARVEL" evidence="6">
    <location>
        <begin position="8"/>
        <end position="160"/>
    </location>
</feature>
<evidence type="ECO:0000259" key="6">
    <source>
        <dbReference type="Pfam" id="PF01284"/>
    </source>
</evidence>
<gene>
    <name evidence="7" type="ORF">LX32DRAFT_635934</name>
</gene>
<keyword evidence="4 5" id="KW-0472">Membrane</keyword>
<organism evidence="7 8">
    <name type="scientific">Colletotrichum zoysiae</name>
    <dbReference type="NCBI Taxonomy" id="1216348"/>
    <lineage>
        <taxon>Eukaryota</taxon>
        <taxon>Fungi</taxon>
        <taxon>Dikarya</taxon>
        <taxon>Ascomycota</taxon>
        <taxon>Pezizomycotina</taxon>
        <taxon>Sordariomycetes</taxon>
        <taxon>Hypocreomycetidae</taxon>
        <taxon>Glomerellales</taxon>
        <taxon>Glomerellaceae</taxon>
        <taxon>Colletotrichum</taxon>
        <taxon>Colletotrichum graminicola species complex</taxon>
    </lineage>
</organism>
<dbReference type="Pfam" id="PF01284">
    <property type="entry name" value="MARVEL"/>
    <property type="match status" value="1"/>
</dbReference>
<dbReference type="GO" id="GO:0005886">
    <property type="term" value="C:plasma membrane"/>
    <property type="evidence" value="ECO:0007669"/>
    <property type="project" value="TreeGrafter"/>
</dbReference>
<protein>
    <recommendedName>
        <fullName evidence="6">MARVEL domain-containing protein</fullName>
    </recommendedName>
</protein>
<evidence type="ECO:0000313" key="8">
    <source>
        <dbReference type="Proteomes" id="UP001232148"/>
    </source>
</evidence>
<dbReference type="GO" id="GO:0070941">
    <property type="term" value="P:eisosome assembly"/>
    <property type="evidence" value="ECO:0007669"/>
    <property type="project" value="TreeGrafter"/>
</dbReference>
<dbReference type="InterPro" id="IPR008253">
    <property type="entry name" value="Marvel"/>
</dbReference>
<dbReference type="InterPro" id="IPR052649">
    <property type="entry name" value="NCE102-like"/>
</dbReference>
<keyword evidence="8" id="KW-1185">Reference proteome</keyword>
<evidence type="ECO:0000256" key="4">
    <source>
        <dbReference type="ARBA" id="ARBA00023136"/>
    </source>
</evidence>
<reference evidence="7" key="1">
    <citation type="submission" date="2021-06" db="EMBL/GenBank/DDBJ databases">
        <title>Comparative genomics, transcriptomics and evolutionary studies reveal genomic signatures of adaptation to plant cell wall in hemibiotrophic fungi.</title>
        <authorList>
            <consortium name="DOE Joint Genome Institute"/>
            <person name="Baroncelli R."/>
            <person name="Diaz J.F."/>
            <person name="Benocci T."/>
            <person name="Peng M."/>
            <person name="Battaglia E."/>
            <person name="Haridas S."/>
            <person name="Andreopoulos W."/>
            <person name="Labutti K."/>
            <person name="Pangilinan J."/>
            <person name="Floch G.L."/>
            <person name="Makela M.R."/>
            <person name="Henrissat B."/>
            <person name="Grigoriev I.V."/>
            <person name="Crouch J.A."/>
            <person name="De Vries R.P."/>
            <person name="Sukno S.A."/>
            <person name="Thon M.R."/>
        </authorList>
    </citation>
    <scope>NUCLEOTIDE SEQUENCE</scope>
    <source>
        <strain evidence="7">MAFF235873</strain>
    </source>
</reference>
<dbReference type="GO" id="GO:0032126">
    <property type="term" value="C:eisosome"/>
    <property type="evidence" value="ECO:0007669"/>
    <property type="project" value="TreeGrafter"/>
</dbReference>
<proteinExistence type="predicted"/>
<sequence>MLGLISLFMWSLQGIMAIAVLGLSVDLVKGQLLGDAPTTTKYGTFTGGFGLAVAILGLAATFIDAIPALVVMAADALSGLLLLGGGIAFAIGLRGVTCTTERLEAIRENELINGGSVKYKEEKALHEDMTTARLFANCKKATADQALQFVTVGFVITTIFLVFLVWKNGRGSKGGAYV</sequence>
<feature type="transmembrane region" description="Helical" evidence="5">
    <location>
        <begin position="45"/>
        <end position="63"/>
    </location>
</feature>
<keyword evidence="2 5" id="KW-0812">Transmembrane</keyword>
<dbReference type="Proteomes" id="UP001232148">
    <property type="component" value="Unassembled WGS sequence"/>
</dbReference>
<dbReference type="AlphaFoldDB" id="A0AAD9HRB7"/>
<feature type="transmembrane region" description="Helical" evidence="5">
    <location>
        <begin position="70"/>
        <end position="93"/>
    </location>
</feature>
<accession>A0AAD9HRB7</accession>
<keyword evidence="3 5" id="KW-1133">Transmembrane helix</keyword>
<comment type="subcellular location">
    <subcellularLocation>
        <location evidence="1">Membrane</location>
        <topology evidence="1">Multi-pass membrane protein</topology>
    </subcellularLocation>
</comment>
<dbReference type="EMBL" id="MU842827">
    <property type="protein sequence ID" value="KAK2032857.1"/>
    <property type="molecule type" value="Genomic_DNA"/>
</dbReference>
<feature type="transmembrane region" description="Helical" evidence="5">
    <location>
        <begin position="7"/>
        <end position="25"/>
    </location>
</feature>
<comment type="caution">
    <text evidence="7">The sequence shown here is derived from an EMBL/GenBank/DDBJ whole genome shotgun (WGS) entry which is preliminary data.</text>
</comment>
<name>A0AAD9HRB7_9PEZI</name>
<dbReference type="PANTHER" id="PTHR28165">
    <property type="entry name" value="NON-CLASSICAL EXPORT PROTEIN 2-RELATED"/>
    <property type="match status" value="1"/>
</dbReference>
<dbReference type="PANTHER" id="PTHR28165:SF2">
    <property type="entry name" value="MARVEL DOMAIN-CONTAINING PROTEIN"/>
    <property type="match status" value="1"/>
</dbReference>